<reference evidence="9 10" key="1">
    <citation type="submission" date="2020-08" db="EMBL/GenBank/DDBJ databases">
        <title>The isolate Caproiciproducens sp. 7D4C2 produces n-caproate at mildly acidic conditions from hexoses: genome and rBOX comparison with related strains and chain-elongating bacteria.</title>
        <authorList>
            <person name="Esquivel-Elizondo S."/>
            <person name="Bagci C."/>
            <person name="Temovska M."/>
            <person name="Jeon B.S."/>
            <person name="Bessarab I."/>
            <person name="Williams R.B.H."/>
            <person name="Huson D.H."/>
            <person name="Angenent L.T."/>
        </authorList>
    </citation>
    <scope>NUCLEOTIDE SEQUENCE [LARGE SCALE GENOMIC DNA]</scope>
    <source>
        <strain evidence="9 10">7D4C2</strain>
    </source>
</reference>
<feature type="domain" description="Glycosyl hydrolase family 36 N-terminal" evidence="8">
    <location>
        <begin position="30"/>
        <end position="284"/>
    </location>
</feature>
<dbReference type="Gene3D" id="2.60.40.1180">
    <property type="entry name" value="Golgi alpha-mannosidase II"/>
    <property type="match status" value="1"/>
</dbReference>
<dbReference type="PRINTS" id="PR00743">
    <property type="entry name" value="GLHYDRLASE36"/>
</dbReference>
<dbReference type="InterPro" id="IPR002252">
    <property type="entry name" value="Glyco_hydro_36"/>
</dbReference>
<dbReference type="PANTHER" id="PTHR43053:SF3">
    <property type="entry name" value="ALPHA-GALACTOSIDASE C-RELATED"/>
    <property type="match status" value="1"/>
</dbReference>
<dbReference type="InterPro" id="IPR031704">
    <property type="entry name" value="Glyco_hydro_36_N"/>
</dbReference>
<dbReference type="SUPFAM" id="SSF51445">
    <property type="entry name" value="(Trans)glycosidases"/>
    <property type="match status" value="1"/>
</dbReference>
<dbReference type="Pfam" id="PF02065">
    <property type="entry name" value="Melibiase"/>
    <property type="match status" value="1"/>
</dbReference>
<evidence type="ECO:0000259" key="8">
    <source>
        <dbReference type="Pfam" id="PF16875"/>
    </source>
</evidence>
<gene>
    <name evidence="9" type="ORF">HCR03_09755</name>
</gene>
<dbReference type="AlphaFoldDB" id="A0A7G8T640"/>
<dbReference type="Pfam" id="PF16874">
    <property type="entry name" value="Glyco_hydro_36C"/>
    <property type="match status" value="1"/>
</dbReference>
<evidence type="ECO:0000259" key="7">
    <source>
        <dbReference type="Pfam" id="PF16874"/>
    </source>
</evidence>
<evidence type="ECO:0000256" key="3">
    <source>
        <dbReference type="ARBA" id="ARBA00022801"/>
    </source>
</evidence>
<dbReference type="Pfam" id="PF16875">
    <property type="entry name" value="Glyco_hydro_36N"/>
    <property type="match status" value="1"/>
</dbReference>
<sequence length="728" mass="82727">MPILFEPQNKVFHLYNRHQSYILQIVKDKYPAHIYWGKRVGTYNGCGSLLFLERGFSPNPYPYDRNFSLDWLPQEYPSYGNGDFRSPAVTVQREDGSVLSELYYRSYQITNGKPRLLGLPATYAADDEAQTLELVLYDRVTCLQLELYYTIFNNCDVITRWAVLKNRGTERLKLLRILSANVDFRDDAFDMLTLSGGYINERNVVKRPVLQGTQLVESCRGVSSPQENPFFALMRRDATEDYGEVYGFNLVYSGNFTASVQADQFHTARAAIGVNPFDFCWLLEPGGEFTAPEAVMVFSSNGLGGMSRTYHDVYRSNLCRGEYRDKERPLLLNGWEAFGFNFDENKILTYAEKASEIGFEMLVLDDGWFGKRTNDTCSLGDWECNSEKIPNGLSALSQTIKQKGLKFGLWFEPEAISEDSKLYRAHPDWCLHVGQRPYTEGRNQLVLDLSRTDVCRYIVGSVSSVLSASGIGYVKWDMNRHLTEIGSPLLPAERQRETAHRYVLGLYSVLEELTSRFPHVLFESCSGGGGRFDPGMLYYMPQTWTSDNTDAACRLSIQYGTSVVYPPVSMCCHVSDCPNWQTGRETPLATRGYVAMSGNMGYELDITKLSGKDTEEIKNQIKIYKEIRNTVQFGDFYRLLSPFEGEETAWIFVSKNQEKAVAYDFRTLAKPFAPITLLKLKGLNPGFRYKESETGEIFGGDELMNIGIAIAPESGDFTSRMWRLEKIG</sequence>
<keyword evidence="4 5" id="KW-0326">Glycosidase</keyword>
<protein>
    <recommendedName>
        <fullName evidence="2 5">Alpha-galactosidase</fullName>
        <ecNumber evidence="2 5">3.2.1.22</ecNumber>
    </recommendedName>
</protein>
<feature type="active site" description="Nucleophile" evidence="6">
    <location>
        <position position="477"/>
    </location>
</feature>
<evidence type="ECO:0000256" key="6">
    <source>
        <dbReference type="PIRSR" id="PIRSR005536-1"/>
    </source>
</evidence>
<comment type="catalytic activity">
    <reaction evidence="1 5">
        <text>Hydrolysis of terminal, non-reducing alpha-D-galactose residues in alpha-D-galactosides, including galactose oligosaccharides, galactomannans and galactolipids.</text>
        <dbReference type="EC" id="3.2.1.22"/>
    </reaction>
</comment>
<dbReference type="InterPro" id="IPR017853">
    <property type="entry name" value="GH"/>
</dbReference>
<comment type="similarity">
    <text evidence="5">Belongs to the glycosyl hydrolase.</text>
</comment>
<dbReference type="Gene3D" id="3.20.20.70">
    <property type="entry name" value="Aldolase class I"/>
    <property type="match status" value="1"/>
</dbReference>
<dbReference type="Gene3D" id="2.70.98.60">
    <property type="entry name" value="alpha-galactosidase from lactobacil brevis"/>
    <property type="match status" value="1"/>
</dbReference>
<dbReference type="EC" id="3.2.1.22" evidence="2 5"/>
<accession>A0A7G8T640</accession>
<name>A0A7G8T640_9FIRM</name>
<dbReference type="Proteomes" id="UP000515909">
    <property type="component" value="Chromosome"/>
</dbReference>
<dbReference type="EMBL" id="CP060286">
    <property type="protein sequence ID" value="QNK39081.1"/>
    <property type="molecule type" value="Genomic_DNA"/>
</dbReference>
<dbReference type="KEGG" id="cfem:HCR03_09755"/>
<dbReference type="GO" id="GO:0016052">
    <property type="term" value="P:carbohydrate catabolic process"/>
    <property type="evidence" value="ECO:0007669"/>
    <property type="project" value="InterPro"/>
</dbReference>
<dbReference type="InterPro" id="IPR050985">
    <property type="entry name" value="Alpha-glycosidase_related"/>
</dbReference>
<dbReference type="InterPro" id="IPR031705">
    <property type="entry name" value="Glyco_hydro_36_C"/>
</dbReference>
<dbReference type="InterPro" id="IPR013780">
    <property type="entry name" value="Glyco_hydro_b"/>
</dbReference>
<evidence type="ECO:0000313" key="9">
    <source>
        <dbReference type="EMBL" id="QNK39081.1"/>
    </source>
</evidence>
<evidence type="ECO:0000313" key="10">
    <source>
        <dbReference type="Proteomes" id="UP000515909"/>
    </source>
</evidence>
<dbReference type="RefSeq" id="WP_187034116.1">
    <property type="nucleotide sequence ID" value="NZ_CP060286.1"/>
</dbReference>
<evidence type="ECO:0000256" key="5">
    <source>
        <dbReference type="PIRNR" id="PIRNR005536"/>
    </source>
</evidence>
<evidence type="ECO:0000256" key="1">
    <source>
        <dbReference type="ARBA" id="ARBA00001255"/>
    </source>
</evidence>
<dbReference type="InterPro" id="IPR038417">
    <property type="entry name" value="Alpga-gal_N_sf"/>
</dbReference>
<dbReference type="PANTHER" id="PTHR43053">
    <property type="entry name" value="GLYCOSIDASE FAMILY 31"/>
    <property type="match status" value="1"/>
</dbReference>
<dbReference type="GO" id="GO:0004557">
    <property type="term" value="F:alpha-galactosidase activity"/>
    <property type="evidence" value="ECO:0007669"/>
    <property type="project" value="UniProtKB-UniRule"/>
</dbReference>
<dbReference type="InterPro" id="IPR013785">
    <property type="entry name" value="Aldolase_TIM"/>
</dbReference>
<keyword evidence="3 5" id="KW-0378">Hydrolase</keyword>
<evidence type="ECO:0000256" key="4">
    <source>
        <dbReference type="ARBA" id="ARBA00023295"/>
    </source>
</evidence>
<dbReference type="FunFam" id="3.20.20.70:FF:000118">
    <property type="entry name" value="Alpha-galactosidase"/>
    <property type="match status" value="1"/>
</dbReference>
<feature type="domain" description="Glycosyl hydrolase family 36 C-terminal" evidence="7">
    <location>
        <begin position="647"/>
        <end position="724"/>
    </location>
</feature>
<proteinExistence type="inferred from homology"/>
<evidence type="ECO:0000256" key="2">
    <source>
        <dbReference type="ARBA" id="ARBA00012755"/>
    </source>
</evidence>
<feature type="active site" description="Proton donor" evidence="6">
    <location>
        <position position="547"/>
    </location>
</feature>
<dbReference type="CDD" id="cd14791">
    <property type="entry name" value="GH36"/>
    <property type="match status" value="1"/>
</dbReference>
<dbReference type="PIRSF" id="PIRSF005536">
    <property type="entry name" value="Agal"/>
    <property type="match status" value="1"/>
</dbReference>
<organism evidence="9 10">
    <name type="scientific">Caproicibacter fermentans</name>
    <dbReference type="NCBI Taxonomy" id="2576756"/>
    <lineage>
        <taxon>Bacteria</taxon>
        <taxon>Bacillati</taxon>
        <taxon>Bacillota</taxon>
        <taxon>Clostridia</taxon>
        <taxon>Eubacteriales</taxon>
        <taxon>Acutalibacteraceae</taxon>
        <taxon>Caproicibacter</taxon>
    </lineage>
</organism>